<dbReference type="Pfam" id="PF00085">
    <property type="entry name" value="Thioredoxin"/>
    <property type="match status" value="1"/>
</dbReference>
<dbReference type="GO" id="GO:0006879">
    <property type="term" value="P:intracellular iron ion homeostasis"/>
    <property type="evidence" value="ECO:0007669"/>
    <property type="project" value="TreeGrafter"/>
</dbReference>
<evidence type="ECO:0000256" key="2">
    <source>
        <dbReference type="ARBA" id="ARBA00023004"/>
    </source>
</evidence>
<dbReference type="SUPFAM" id="SSF52833">
    <property type="entry name" value="Thioredoxin-like"/>
    <property type="match status" value="2"/>
</dbReference>
<evidence type="ECO:0000259" key="4">
    <source>
        <dbReference type="PROSITE" id="PS51352"/>
    </source>
</evidence>
<dbReference type="CDD" id="cd02984">
    <property type="entry name" value="TRX_PICOT"/>
    <property type="match status" value="1"/>
</dbReference>
<dbReference type="GO" id="GO:0015036">
    <property type="term" value="F:disulfide oxidoreductase activity"/>
    <property type="evidence" value="ECO:0007669"/>
    <property type="project" value="UniProtKB-ARBA"/>
</dbReference>
<dbReference type="Proteomes" id="UP000053263">
    <property type="component" value="Unassembled WGS sequence"/>
</dbReference>
<dbReference type="PANTHER" id="PTHR10293:SF73">
    <property type="entry name" value="GLUTAREDOXIN-3"/>
    <property type="match status" value="1"/>
</dbReference>
<dbReference type="PROSITE" id="PS51354">
    <property type="entry name" value="GLUTAREDOXIN_2"/>
    <property type="match status" value="1"/>
</dbReference>
<dbReference type="InterPro" id="IPR033658">
    <property type="entry name" value="GRX_PICOT-like"/>
</dbReference>
<dbReference type="HOGENOM" id="CLU_026126_12_0_1"/>
<dbReference type="InterPro" id="IPR004480">
    <property type="entry name" value="Monothiol_GRX-rel"/>
</dbReference>
<dbReference type="GO" id="GO:0051537">
    <property type="term" value="F:2 iron, 2 sulfur cluster binding"/>
    <property type="evidence" value="ECO:0007669"/>
    <property type="project" value="TreeGrafter"/>
</dbReference>
<accession>A0A0C9SXF5</accession>
<dbReference type="Pfam" id="PF00462">
    <property type="entry name" value="Glutaredoxin"/>
    <property type="match status" value="1"/>
</dbReference>
<evidence type="ECO:0000256" key="3">
    <source>
        <dbReference type="ARBA" id="ARBA00023014"/>
    </source>
</evidence>
<evidence type="ECO:0000313" key="6">
    <source>
        <dbReference type="Proteomes" id="UP000053263"/>
    </source>
</evidence>
<dbReference type="PROSITE" id="PS51352">
    <property type="entry name" value="THIOREDOXIN_2"/>
    <property type="match status" value="1"/>
</dbReference>
<organism evidence="5 6">
    <name type="scientific">Plicaturopsis crispa FD-325 SS-3</name>
    <dbReference type="NCBI Taxonomy" id="944288"/>
    <lineage>
        <taxon>Eukaryota</taxon>
        <taxon>Fungi</taxon>
        <taxon>Dikarya</taxon>
        <taxon>Basidiomycota</taxon>
        <taxon>Agaricomycotina</taxon>
        <taxon>Agaricomycetes</taxon>
        <taxon>Agaricomycetidae</taxon>
        <taxon>Amylocorticiales</taxon>
        <taxon>Amylocorticiaceae</taxon>
        <taxon>Plicatura</taxon>
        <taxon>Plicaturopsis crispa</taxon>
    </lineage>
</organism>
<sequence>MSLPNLHQVTSPAHFQSLLQQDLSRVSLLNFHAPWADPCIPMNAVVRELAAKYPALLVLEIDADEQDDVAESFSIESVPSFLLLRGHTLLSRIAGADAPALTSAVAEHLAPQAAPLAATDAAPAKPAVVDEKDEESRLRALMTQSKIVLFMKGTPAAPRCGFSRRMVGVLESEGITEKEGGLTTFDVLEDESVRSGLKKLNNWPTFPQLIVRGEFVGGLDVVQEMVENGELREIVGGP</sequence>
<keyword evidence="2" id="KW-0408">Iron</keyword>
<dbReference type="OrthoDB" id="415696at2759"/>
<keyword evidence="6" id="KW-1185">Reference proteome</keyword>
<dbReference type="InterPro" id="IPR002109">
    <property type="entry name" value="Glutaredoxin"/>
</dbReference>
<dbReference type="InterPro" id="IPR036249">
    <property type="entry name" value="Thioredoxin-like_sf"/>
</dbReference>
<feature type="domain" description="Thioredoxin" evidence="4">
    <location>
        <begin position="1"/>
        <end position="110"/>
    </location>
</feature>
<keyword evidence="3" id="KW-0411">Iron-sulfur</keyword>
<reference evidence="5 6" key="1">
    <citation type="submission" date="2014-06" db="EMBL/GenBank/DDBJ databases">
        <title>Evolutionary Origins and Diversification of the Mycorrhizal Mutualists.</title>
        <authorList>
            <consortium name="DOE Joint Genome Institute"/>
            <consortium name="Mycorrhizal Genomics Consortium"/>
            <person name="Kohler A."/>
            <person name="Kuo A."/>
            <person name="Nagy L.G."/>
            <person name="Floudas D."/>
            <person name="Copeland A."/>
            <person name="Barry K.W."/>
            <person name="Cichocki N."/>
            <person name="Veneault-Fourrey C."/>
            <person name="LaButti K."/>
            <person name="Lindquist E.A."/>
            <person name="Lipzen A."/>
            <person name="Lundell T."/>
            <person name="Morin E."/>
            <person name="Murat C."/>
            <person name="Riley R."/>
            <person name="Ohm R."/>
            <person name="Sun H."/>
            <person name="Tunlid A."/>
            <person name="Henrissat B."/>
            <person name="Grigoriev I.V."/>
            <person name="Hibbett D.S."/>
            <person name="Martin F."/>
        </authorList>
    </citation>
    <scope>NUCLEOTIDE SEQUENCE [LARGE SCALE GENOMIC DNA]</scope>
    <source>
        <strain evidence="5 6">FD-325 SS-3</strain>
    </source>
</reference>
<dbReference type="EMBL" id="KN832571">
    <property type="protein sequence ID" value="KII84345.1"/>
    <property type="molecule type" value="Genomic_DNA"/>
</dbReference>
<dbReference type="InterPro" id="IPR013766">
    <property type="entry name" value="Thioredoxin_domain"/>
</dbReference>
<dbReference type="GO" id="GO:0005634">
    <property type="term" value="C:nucleus"/>
    <property type="evidence" value="ECO:0007669"/>
    <property type="project" value="TreeGrafter"/>
</dbReference>
<evidence type="ECO:0000256" key="1">
    <source>
        <dbReference type="ARBA" id="ARBA00022723"/>
    </source>
</evidence>
<proteinExistence type="predicted"/>
<evidence type="ECO:0000313" key="5">
    <source>
        <dbReference type="EMBL" id="KII84345.1"/>
    </source>
</evidence>
<name>A0A0C9SXF5_PLICR</name>
<keyword evidence="1" id="KW-0479">Metal-binding</keyword>
<dbReference type="FunFam" id="3.40.30.10:FF:000092">
    <property type="entry name" value="Monothiol glutaredoxin"/>
    <property type="match status" value="1"/>
</dbReference>
<gene>
    <name evidence="5" type="ORF">PLICRDRAFT_46221</name>
</gene>
<dbReference type="PANTHER" id="PTHR10293">
    <property type="entry name" value="GLUTAREDOXIN FAMILY MEMBER"/>
    <property type="match status" value="1"/>
</dbReference>
<dbReference type="GO" id="GO:0046872">
    <property type="term" value="F:metal ion binding"/>
    <property type="evidence" value="ECO:0007669"/>
    <property type="project" value="UniProtKB-KW"/>
</dbReference>
<dbReference type="Gene3D" id="3.40.30.10">
    <property type="entry name" value="Glutaredoxin"/>
    <property type="match status" value="2"/>
</dbReference>
<dbReference type="GO" id="GO:0005829">
    <property type="term" value="C:cytosol"/>
    <property type="evidence" value="ECO:0007669"/>
    <property type="project" value="TreeGrafter"/>
</dbReference>
<dbReference type="AlphaFoldDB" id="A0A0C9SXF5"/>
<protein>
    <recommendedName>
        <fullName evidence="4">Thioredoxin domain-containing protein</fullName>
    </recommendedName>
</protein>
<dbReference type="CDD" id="cd03028">
    <property type="entry name" value="GRX_PICOT_like"/>
    <property type="match status" value="1"/>
</dbReference>